<proteinExistence type="predicted"/>
<organism evidence="1 2">
    <name type="scientific">Pocillopora damicornis</name>
    <name type="common">Cauliflower coral</name>
    <name type="synonym">Millepora damicornis</name>
    <dbReference type="NCBI Taxonomy" id="46731"/>
    <lineage>
        <taxon>Eukaryota</taxon>
        <taxon>Metazoa</taxon>
        <taxon>Cnidaria</taxon>
        <taxon>Anthozoa</taxon>
        <taxon>Hexacorallia</taxon>
        <taxon>Scleractinia</taxon>
        <taxon>Astrocoeniina</taxon>
        <taxon>Pocilloporidae</taxon>
        <taxon>Pocillopora</taxon>
    </lineage>
</organism>
<reference evidence="1 2" key="1">
    <citation type="journal article" date="2018" name="Sci. Rep.">
        <title>Comparative analysis of the Pocillopora damicornis genome highlights role of immune system in coral evolution.</title>
        <authorList>
            <person name="Cunning R."/>
            <person name="Bay R.A."/>
            <person name="Gillette P."/>
            <person name="Baker A.C."/>
            <person name="Traylor-Knowles N."/>
        </authorList>
    </citation>
    <scope>NUCLEOTIDE SEQUENCE [LARGE SCALE GENOMIC DNA]</scope>
    <source>
        <strain evidence="1">RSMAS</strain>
        <tissue evidence="1">Whole animal</tissue>
    </source>
</reference>
<evidence type="ECO:0000313" key="1">
    <source>
        <dbReference type="EMBL" id="RMX36748.1"/>
    </source>
</evidence>
<protein>
    <submittedName>
        <fullName evidence="1">Uncharacterized protein</fullName>
    </submittedName>
</protein>
<name>A0A3M6T615_POCDA</name>
<dbReference type="EMBL" id="RCHS01004221">
    <property type="protein sequence ID" value="RMX36748.1"/>
    <property type="molecule type" value="Genomic_DNA"/>
</dbReference>
<comment type="caution">
    <text evidence="1">The sequence shown here is derived from an EMBL/GenBank/DDBJ whole genome shotgun (WGS) entry which is preliminary data.</text>
</comment>
<dbReference type="AlphaFoldDB" id="A0A3M6T615"/>
<sequence>EWHKNLQLSLSCCLALPLPHNDLQGEGQSMIDDNERDDNAEMEFRERRAEVVKNRNKKCHRWRQTVVVRLQISTVVVYGSLEGNQPMY</sequence>
<evidence type="ECO:0000313" key="2">
    <source>
        <dbReference type="Proteomes" id="UP000275408"/>
    </source>
</evidence>
<accession>A0A3M6T615</accession>
<feature type="non-terminal residue" evidence="1">
    <location>
        <position position="1"/>
    </location>
</feature>
<dbReference type="Proteomes" id="UP000275408">
    <property type="component" value="Unassembled WGS sequence"/>
</dbReference>
<gene>
    <name evidence="1" type="ORF">pdam_00023792</name>
</gene>
<keyword evidence="2" id="KW-1185">Reference proteome</keyword>